<feature type="compositionally biased region" description="Basic and acidic residues" evidence="1">
    <location>
        <begin position="252"/>
        <end position="263"/>
    </location>
</feature>
<name>A0ABU6ULX9_9FABA</name>
<sequence length="289" mass="32432">MHDITFVVGILSYTCDITWQFCWTSVFVGCERNNRVEIRLRQWRRVLNNLGPYGVVWTPYEDEDFSDMLPEHFFESGIKWIGLLGRWVVSSISPEARSQRQTRLVPIHGAFDLSPSRRYLQWYFQWAHLSLVGAGDQLDHAAGVVPDDLHDEVPDTPDLPQPDGDDIGVERGGRRGGRKGRRGHVDDDGSPPRASPPRARVHEYPLDVADEASPPAIITQHSYVTMDDVGGPSHAQHAEPLADAGQPCAEQPRVEQHDADEQRHGRRERRSPPCSTGGCLEPPAPRCRG</sequence>
<organism evidence="2 3">
    <name type="scientific">Stylosanthes scabra</name>
    <dbReference type="NCBI Taxonomy" id="79078"/>
    <lineage>
        <taxon>Eukaryota</taxon>
        <taxon>Viridiplantae</taxon>
        <taxon>Streptophyta</taxon>
        <taxon>Embryophyta</taxon>
        <taxon>Tracheophyta</taxon>
        <taxon>Spermatophyta</taxon>
        <taxon>Magnoliopsida</taxon>
        <taxon>eudicotyledons</taxon>
        <taxon>Gunneridae</taxon>
        <taxon>Pentapetalae</taxon>
        <taxon>rosids</taxon>
        <taxon>fabids</taxon>
        <taxon>Fabales</taxon>
        <taxon>Fabaceae</taxon>
        <taxon>Papilionoideae</taxon>
        <taxon>50 kb inversion clade</taxon>
        <taxon>dalbergioids sensu lato</taxon>
        <taxon>Dalbergieae</taxon>
        <taxon>Pterocarpus clade</taxon>
        <taxon>Stylosanthes</taxon>
    </lineage>
</organism>
<feature type="region of interest" description="Disordered" evidence="1">
    <location>
        <begin position="146"/>
        <end position="199"/>
    </location>
</feature>
<evidence type="ECO:0000313" key="2">
    <source>
        <dbReference type="EMBL" id="MED6162271.1"/>
    </source>
</evidence>
<evidence type="ECO:0000313" key="3">
    <source>
        <dbReference type="Proteomes" id="UP001341840"/>
    </source>
</evidence>
<keyword evidence="3" id="KW-1185">Reference proteome</keyword>
<gene>
    <name evidence="2" type="ORF">PIB30_068829</name>
</gene>
<reference evidence="2 3" key="1">
    <citation type="journal article" date="2023" name="Plants (Basel)">
        <title>Bridging the Gap: Combining Genomics and Transcriptomics Approaches to Understand Stylosanthes scabra, an Orphan Legume from the Brazilian Caatinga.</title>
        <authorList>
            <person name="Ferreira-Neto J.R.C."/>
            <person name="da Silva M.D."/>
            <person name="Binneck E."/>
            <person name="de Melo N.F."/>
            <person name="da Silva R.H."/>
            <person name="de Melo A.L.T.M."/>
            <person name="Pandolfi V."/>
            <person name="Bustamante F.O."/>
            <person name="Brasileiro-Vidal A.C."/>
            <person name="Benko-Iseppon A.M."/>
        </authorList>
    </citation>
    <scope>NUCLEOTIDE SEQUENCE [LARGE SCALE GENOMIC DNA]</scope>
    <source>
        <tissue evidence="2">Leaves</tissue>
    </source>
</reference>
<proteinExistence type="predicted"/>
<evidence type="ECO:0008006" key="4">
    <source>
        <dbReference type="Google" id="ProtNLM"/>
    </source>
</evidence>
<feature type="region of interest" description="Disordered" evidence="1">
    <location>
        <begin position="226"/>
        <end position="289"/>
    </location>
</feature>
<dbReference type="EMBL" id="JASCZI010121573">
    <property type="protein sequence ID" value="MED6162271.1"/>
    <property type="molecule type" value="Genomic_DNA"/>
</dbReference>
<accession>A0ABU6ULX9</accession>
<dbReference type="Proteomes" id="UP001341840">
    <property type="component" value="Unassembled WGS sequence"/>
</dbReference>
<comment type="caution">
    <text evidence="2">The sequence shown here is derived from an EMBL/GenBank/DDBJ whole genome shotgun (WGS) entry which is preliminary data.</text>
</comment>
<protein>
    <recommendedName>
        <fullName evidence="4">Aminotransferase-like plant mobile domain-containing protein</fullName>
    </recommendedName>
</protein>
<evidence type="ECO:0000256" key="1">
    <source>
        <dbReference type="SAM" id="MobiDB-lite"/>
    </source>
</evidence>